<protein>
    <submittedName>
        <fullName evidence="1">Uncharacterized protein</fullName>
    </submittedName>
</protein>
<reference evidence="1" key="2">
    <citation type="submission" date="2021-04" db="EMBL/GenBank/DDBJ databases">
        <authorList>
            <person name="Gilroy R."/>
        </authorList>
    </citation>
    <scope>NUCLEOTIDE SEQUENCE</scope>
    <source>
        <strain evidence="1">Gambia16-930</strain>
    </source>
</reference>
<dbReference type="EMBL" id="DXGG01000076">
    <property type="protein sequence ID" value="HIW87088.1"/>
    <property type="molecule type" value="Genomic_DNA"/>
</dbReference>
<evidence type="ECO:0000313" key="2">
    <source>
        <dbReference type="Proteomes" id="UP000824267"/>
    </source>
</evidence>
<name>A0A9D1UH14_9BACT</name>
<accession>A0A9D1UH14</accession>
<gene>
    <name evidence="1" type="ORF">IAC47_02305</name>
</gene>
<reference evidence="1" key="1">
    <citation type="journal article" date="2021" name="PeerJ">
        <title>Extensive microbial diversity within the chicken gut microbiome revealed by metagenomics and culture.</title>
        <authorList>
            <person name="Gilroy R."/>
            <person name="Ravi A."/>
            <person name="Getino M."/>
            <person name="Pursley I."/>
            <person name="Horton D.L."/>
            <person name="Alikhan N.F."/>
            <person name="Baker D."/>
            <person name="Gharbi K."/>
            <person name="Hall N."/>
            <person name="Watson M."/>
            <person name="Adriaenssens E.M."/>
            <person name="Foster-Nyarko E."/>
            <person name="Jarju S."/>
            <person name="Secka A."/>
            <person name="Antonio M."/>
            <person name="Oren A."/>
            <person name="Chaudhuri R.R."/>
            <person name="La Ragione R."/>
            <person name="Hildebrand F."/>
            <person name="Pallen M.J."/>
        </authorList>
    </citation>
    <scope>NUCLEOTIDE SEQUENCE</scope>
    <source>
        <strain evidence="1">Gambia16-930</strain>
    </source>
</reference>
<evidence type="ECO:0000313" key="1">
    <source>
        <dbReference type="EMBL" id="HIW87088.1"/>
    </source>
</evidence>
<organism evidence="1 2">
    <name type="scientific">Candidatus Onthomorpha intestinigallinarum</name>
    <dbReference type="NCBI Taxonomy" id="2840880"/>
    <lineage>
        <taxon>Bacteria</taxon>
        <taxon>Pseudomonadati</taxon>
        <taxon>Bacteroidota</taxon>
        <taxon>Bacteroidia</taxon>
        <taxon>Bacteroidales</taxon>
        <taxon>Candidatus Onthomorpha</taxon>
    </lineage>
</organism>
<sequence length="180" mass="20348">YRTRPWKLQPSVSAGFGLNTGLVYYPGKSIRQEAQNATNTDFSMTIGEYKSHSFIPVLLSANLYFNVKRTNIFLGLEAGINVMIGEKDIETTPGMVSIQMNTDELKVTRVVPTARAALGFMQEISPNFRFRMQAGVLYEHPYHDKYKGLMVNGGYRDYYHEADNELSLDPFVEIGIAYSL</sequence>
<dbReference type="Proteomes" id="UP000824267">
    <property type="component" value="Unassembled WGS sequence"/>
</dbReference>
<feature type="non-terminal residue" evidence="1">
    <location>
        <position position="1"/>
    </location>
</feature>
<comment type="caution">
    <text evidence="1">The sequence shown here is derived from an EMBL/GenBank/DDBJ whole genome shotgun (WGS) entry which is preliminary data.</text>
</comment>
<proteinExistence type="predicted"/>
<dbReference type="AlphaFoldDB" id="A0A9D1UH14"/>